<gene>
    <name evidence="1" type="ORF">CPT34_29535</name>
</gene>
<reference evidence="1 2" key="1">
    <citation type="submission" date="2017-09" db="EMBL/GenBank/DDBJ databases">
        <title>Comparative genomics of rhizobia isolated from Phaseolus vulgaris in China.</title>
        <authorList>
            <person name="Tong W."/>
        </authorList>
    </citation>
    <scope>NUCLEOTIDE SEQUENCE [LARGE SCALE GENOMIC DNA]</scope>
    <source>
        <strain evidence="1 2">L101</strain>
    </source>
</reference>
<organism evidence="1 2">
    <name type="scientific">Rhizobium sophoriradicis</name>
    <dbReference type="NCBI Taxonomy" id="1535245"/>
    <lineage>
        <taxon>Bacteria</taxon>
        <taxon>Pseudomonadati</taxon>
        <taxon>Pseudomonadota</taxon>
        <taxon>Alphaproteobacteria</taxon>
        <taxon>Hyphomicrobiales</taxon>
        <taxon>Rhizobiaceae</taxon>
        <taxon>Rhizobium/Agrobacterium group</taxon>
        <taxon>Rhizobium</taxon>
    </lineage>
</organism>
<comment type="caution">
    <text evidence="1">The sequence shown here is derived from an EMBL/GenBank/DDBJ whole genome shotgun (WGS) entry which is preliminary data.</text>
</comment>
<dbReference type="Proteomes" id="UP000218807">
    <property type="component" value="Unassembled WGS sequence"/>
</dbReference>
<proteinExistence type="predicted"/>
<evidence type="ECO:0000313" key="1">
    <source>
        <dbReference type="EMBL" id="PCK77535.1"/>
    </source>
</evidence>
<keyword evidence="2" id="KW-1185">Reference proteome</keyword>
<dbReference type="RefSeq" id="WP_096764819.1">
    <property type="nucleotide sequence ID" value="NZ_NXDM01000041.1"/>
</dbReference>
<evidence type="ECO:0000313" key="2">
    <source>
        <dbReference type="Proteomes" id="UP000218807"/>
    </source>
</evidence>
<protein>
    <submittedName>
        <fullName evidence="1">Uncharacterized protein</fullName>
    </submittedName>
</protein>
<accession>A0A2A5KKL3</accession>
<name>A0A2A5KKL3_9HYPH</name>
<dbReference type="EMBL" id="NXDM01000041">
    <property type="protein sequence ID" value="PCK77535.1"/>
    <property type="molecule type" value="Genomic_DNA"/>
</dbReference>
<dbReference type="AlphaFoldDB" id="A0A2A5KKL3"/>
<sequence length="166" mass="18715">MESDRIVFQMIFQDFRDQLNPDVALRSRLADAIANFWRDFDSKIPRNSPAIAEWLTKELNTSDLARLNRVTSTEEYALMQLSASTDSCLSDSALLKQSVGQQSLMEMYAWLRMTDCYANPHATEIYLKQAKLSAGLYEGPITMVHATALHSLIAGKIANAIVQQLR</sequence>